<reference evidence="3" key="1">
    <citation type="journal article" date="2016" name="Genome Biol. Evol.">
        <title>Comparative 'omics' of the Fusarium fujikuroi species complex highlights differences in genetic potential and metabolite synthesis.</title>
        <authorList>
            <person name="Niehaus E.-M."/>
            <person name="Muensterkoetter M."/>
            <person name="Proctor R.H."/>
            <person name="Brown D.W."/>
            <person name="Sharon A."/>
            <person name="Idan Y."/>
            <person name="Oren-Young L."/>
            <person name="Sieber C.M."/>
            <person name="Novak O."/>
            <person name="Pencik A."/>
            <person name="Tarkowska D."/>
            <person name="Hromadova K."/>
            <person name="Freeman S."/>
            <person name="Maymon M."/>
            <person name="Elazar M."/>
            <person name="Youssef S.A."/>
            <person name="El-Shabrawy E.S.M."/>
            <person name="Shalaby A.B.A."/>
            <person name="Houterman P."/>
            <person name="Brock N.L."/>
            <person name="Burkhardt I."/>
            <person name="Tsavkelova E.A."/>
            <person name="Dickschat J.S."/>
            <person name="Galuszka P."/>
            <person name="Gueldener U."/>
            <person name="Tudzynski B."/>
        </authorList>
    </citation>
    <scope>NUCLEOTIDE SEQUENCE [LARGE SCALE GENOMIC DNA]</scope>
    <source>
        <strain evidence="3">MRC7560</strain>
    </source>
</reference>
<gene>
    <name evidence="2" type="ORF">FMAN_13916</name>
</gene>
<keyword evidence="1" id="KW-0812">Transmembrane</keyword>
<dbReference type="VEuPathDB" id="FungiDB:FMAN_13916"/>
<dbReference type="GeneID" id="65093165"/>
<comment type="caution">
    <text evidence="2">The sequence shown here is derived from an EMBL/GenBank/DDBJ whole genome shotgun (WGS) entry which is preliminary data.</text>
</comment>
<proteinExistence type="predicted"/>
<protein>
    <submittedName>
        <fullName evidence="2">Uncharacterized protein</fullName>
    </submittedName>
</protein>
<keyword evidence="1" id="KW-0472">Membrane</keyword>
<evidence type="ECO:0000313" key="3">
    <source>
        <dbReference type="Proteomes" id="UP000184255"/>
    </source>
</evidence>
<feature type="transmembrane region" description="Helical" evidence="1">
    <location>
        <begin position="213"/>
        <end position="233"/>
    </location>
</feature>
<dbReference type="Proteomes" id="UP000184255">
    <property type="component" value="Unassembled WGS sequence"/>
</dbReference>
<accession>A0A1L7TMH2</accession>
<organism evidence="2 3">
    <name type="scientific">Fusarium mangiferae</name>
    <name type="common">Mango malformation disease fungus</name>
    <dbReference type="NCBI Taxonomy" id="192010"/>
    <lineage>
        <taxon>Eukaryota</taxon>
        <taxon>Fungi</taxon>
        <taxon>Dikarya</taxon>
        <taxon>Ascomycota</taxon>
        <taxon>Pezizomycotina</taxon>
        <taxon>Sordariomycetes</taxon>
        <taxon>Hypocreomycetidae</taxon>
        <taxon>Hypocreales</taxon>
        <taxon>Nectriaceae</taxon>
        <taxon>Fusarium</taxon>
        <taxon>Fusarium fujikuroi species complex</taxon>
    </lineage>
</organism>
<sequence>MVSEQSNEARPFGHEGRRAVLLITTPVGESFQSIAHATGYRAQQSTEIDWSSHENNALPDLASRLRFTTHYALCVIDREIWESTSVSLLQKFREAKFWDHPGDFTMMSPSRSSRSNSSMIPASLNACQPWSVGEICNIDSGEVIGMTDMSDEEITRDYTTLRQDWRYMPIFWNCHDLAIRLAYIIIPPSMDVIQTLKGLMISLHQACDKEIKWGSTVGNICVGGLGVAALGGIASVPPLAIAGVGVFMVGWSIGFFGGFAVNAKMKARYKFMIKLEDKFPQLKSLHN</sequence>
<name>A0A1L7TMH2_FUSMA</name>
<dbReference type="AlphaFoldDB" id="A0A1L7TMH2"/>
<keyword evidence="1" id="KW-1133">Transmembrane helix</keyword>
<keyword evidence="3" id="KW-1185">Reference proteome</keyword>
<dbReference type="EMBL" id="FCQH01000007">
    <property type="protein sequence ID" value="CVK95996.1"/>
    <property type="molecule type" value="Genomic_DNA"/>
</dbReference>
<dbReference type="RefSeq" id="XP_041683809.1">
    <property type="nucleotide sequence ID" value="XM_041833446.1"/>
</dbReference>
<evidence type="ECO:0000256" key="1">
    <source>
        <dbReference type="SAM" id="Phobius"/>
    </source>
</evidence>
<feature type="transmembrane region" description="Helical" evidence="1">
    <location>
        <begin position="239"/>
        <end position="261"/>
    </location>
</feature>
<evidence type="ECO:0000313" key="2">
    <source>
        <dbReference type="EMBL" id="CVK95996.1"/>
    </source>
</evidence>